<name>A0ABV3GEW8_MICGL</name>
<organism evidence="1 2">
    <name type="scientific">Microtetraspora glauca</name>
    <dbReference type="NCBI Taxonomy" id="1996"/>
    <lineage>
        <taxon>Bacteria</taxon>
        <taxon>Bacillati</taxon>
        <taxon>Actinomycetota</taxon>
        <taxon>Actinomycetes</taxon>
        <taxon>Streptosporangiales</taxon>
        <taxon>Streptosporangiaceae</taxon>
        <taxon>Microtetraspora</taxon>
    </lineage>
</organism>
<keyword evidence="2" id="KW-1185">Reference proteome</keyword>
<dbReference type="Proteomes" id="UP001551675">
    <property type="component" value="Unassembled WGS sequence"/>
</dbReference>
<evidence type="ECO:0000313" key="1">
    <source>
        <dbReference type="EMBL" id="MEV0970146.1"/>
    </source>
</evidence>
<evidence type="ECO:0000313" key="2">
    <source>
        <dbReference type="Proteomes" id="UP001551675"/>
    </source>
</evidence>
<protein>
    <submittedName>
        <fullName evidence="1">Uncharacterized protein</fullName>
    </submittedName>
</protein>
<reference evidence="1 2" key="1">
    <citation type="submission" date="2024-06" db="EMBL/GenBank/DDBJ databases">
        <title>The Natural Products Discovery Center: Release of the First 8490 Sequenced Strains for Exploring Actinobacteria Biosynthetic Diversity.</title>
        <authorList>
            <person name="Kalkreuter E."/>
            <person name="Kautsar S.A."/>
            <person name="Yang D."/>
            <person name="Bader C.D."/>
            <person name="Teijaro C.N."/>
            <person name="Fluegel L."/>
            <person name="Davis C.M."/>
            <person name="Simpson J.R."/>
            <person name="Lauterbach L."/>
            <person name="Steele A.D."/>
            <person name="Gui C."/>
            <person name="Meng S."/>
            <person name="Li G."/>
            <person name="Viehrig K."/>
            <person name="Ye F."/>
            <person name="Su P."/>
            <person name="Kiefer A.F."/>
            <person name="Nichols A."/>
            <person name="Cepeda A.J."/>
            <person name="Yan W."/>
            <person name="Fan B."/>
            <person name="Jiang Y."/>
            <person name="Adhikari A."/>
            <person name="Zheng C.-J."/>
            <person name="Schuster L."/>
            <person name="Cowan T.M."/>
            <person name="Smanski M.J."/>
            <person name="Chevrette M.G."/>
            <person name="De Carvalho L.P.S."/>
            <person name="Shen B."/>
        </authorList>
    </citation>
    <scope>NUCLEOTIDE SEQUENCE [LARGE SCALE GENOMIC DNA]</scope>
    <source>
        <strain evidence="1 2">NPDC050100</strain>
    </source>
</reference>
<dbReference type="RefSeq" id="WP_358133407.1">
    <property type="nucleotide sequence ID" value="NZ_JBFALK010000007.1"/>
</dbReference>
<proteinExistence type="predicted"/>
<sequence>MPHLPAKNLSWGDFVRLTDTTMRLKRQLNGDPTERVAVTSEADPLASKVAAFADLPPDQRHAQLAALAAMVSRRVSAASGGDDDDDEGE</sequence>
<dbReference type="EMBL" id="JBFALK010000007">
    <property type="protein sequence ID" value="MEV0970146.1"/>
    <property type="molecule type" value="Genomic_DNA"/>
</dbReference>
<comment type="caution">
    <text evidence="1">The sequence shown here is derived from an EMBL/GenBank/DDBJ whole genome shotgun (WGS) entry which is preliminary data.</text>
</comment>
<accession>A0ABV3GEW8</accession>
<gene>
    <name evidence="1" type="ORF">AB0I59_16035</name>
</gene>